<dbReference type="AlphaFoldDB" id="A0A368U934"/>
<evidence type="ECO:0000313" key="2">
    <source>
        <dbReference type="Proteomes" id="UP000253204"/>
    </source>
</evidence>
<dbReference type="Proteomes" id="UP000253204">
    <property type="component" value="Unassembled WGS sequence"/>
</dbReference>
<organism evidence="1 2">
    <name type="scientific">Vreelandella rituensis</name>
    <dbReference type="NCBI Taxonomy" id="2282306"/>
    <lineage>
        <taxon>Bacteria</taxon>
        <taxon>Pseudomonadati</taxon>
        <taxon>Pseudomonadota</taxon>
        <taxon>Gammaproteobacteria</taxon>
        <taxon>Oceanospirillales</taxon>
        <taxon>Halomonadaceae</taxon>
        <taxon>Vreelandella</taxon>
    </lineage>
</organism>
<proteinExistence type="predicted"/>
<name>A0A368U934_9GAMM</name>
<gene>
    <name evidence="1" type="ORF">DU506_00765</name>
</gene>
<evidence type="ECO:0000313" key="1">
    <source>
        <dbReference type="EMBL" id="RCV93718.1"/>
    </source>
</evidence>
<comment type="caution">
    <text evidence="1">The sequence shown here is derived from an EMBL/GenBank/DDBJ whole genome shotgun (WGS) entry which is preliminary data.</text>
</comment>
<sequence length="205" mass="22498">MPLALVLAEPPAVQAMPVPETYQEAREALYQVGRILLDTLEAQPPQGSNAQVVTAEMINGVGEGFFRLTPYTAERAGEPEPGDIQFSLDLGGELQLAFGEQPYAATSEVCAGIDAWRRAGYWWLTKERITPSTSTEMMIDTFLASQEGSGFTLENVPVKDAIKEVIPLIVSEMFDMEGGGELFNSVRIGWRGADSCFEYGINQRR</sequence>
<protein>
    <submittedName>
        <fullName evidence="1">Uncharacterized protein</fullName>
    </submittedName>
</protein>
<reference evidence="1 2" key="1">
    <citation type="submission" date="2018-07" db="EMBL/GenBank/DDBJ databases">
        <title>Halomonas rutogse sp. nov., isolated from Lake TangqianCo on Tibetan Plateau.</title>
        <authorList>
            <person name="Lu H."/>
            <person name="Xing P."/>
            <person name="Wu Q."/>
        </authorList>
    </citation>
    <scope>NUCLEOTIDE SEQUENCE [LARGE SCALE GENOMIC DNA]</scope>
    <source>
        <strain evidence="1 2">TQ8S</strain>
    </source>
</reference>
<accession>A0A368U934</accession>
<dbReference type="EMBL" id="QPIJ01000001">
    <property type="protein sequence ID" value="RCV93718.1"/>
    <property type="molecule type" value="Genomic_DNA"/>
</dbReference>
<keyword evidence="2" id="KW-1185">Reference proteome</keyword>
<dbReference type="RefSeq" id="WP_114485046.1">
    <property type="nucleotide sequence ID" value="NZ_CBCSHM010000007.1"/>
</dbReference>